<keyword evidence="1 3" id="KW-0479">Metal-binding</keyword>
<sequence length="564" mass="64995">MGLFTRILELPISIFTIILNLDFTLIFTLFIIYSVFQTYFNFYRKRHERFPGPVPLPFIGHLYLFIGNFAATSSRLNEKFGDTYEFSMFGYRTVVLANPKDLNDLFSAKVDSPFLRRIPPFKGIKALGMESDGLLFNNNVPKWKHNRKYFSQSLSPPSFIKLSAIYTNQACEELFGYWSNLKQNEIVKLDEWFRSFTSDMMGLVVSGVKENSMQLTNDKRVKANSKHSLRVNEDAKEKNHEITSGEIYRNLRSEYSDALGFLVFVPTFLWNFPLIKPKVEHYKNVLKELGKFELELINERKITMMKQQPDVNSVNSNNSKVKADFLTMLLTSTDDADVIKQNIREMFGAGIATTTSTLCAIVHHLAKHPEVEKRMVDELFRVLGSNQNVKVEDFDKLKFTEAVINETIRLNPVVPLVHRYSTDTELEIAGRLFPPNTIFGINLAHIQRNPKYFPNPETFDPDRFYTENCAENCAENCTEHRKDQLPKYAFSPFGQGMRSCPGKNFAMAEIKTILANIYRKYTFQLAYPNKPLPWRYTVVNEIGTFEVFVVPRENSGCILPNSAA</sequence>
<dbReference type="InterPro" id="IPR001128">
    <property type="entry name" value="Cyt_P450"/>
</dbReference>
<dbReference type="OrthoDB" id="1470350at2759"/>
<dbReference type="SUPFAM" id="SSF48264">
    <property type="entry name" value="Cytochrome P450"/>
    <property type="match status" value="1"/>
</dbReference>
<gene>
    <name evidence="6" type="ORF">AGERDE_LOCUS3655</name>
</gene>
<dbReference type="Gene3D" id="1.10.630.10">
    <property type="entry name" value="Cytochrome P450"/>
    <property type="match status" value="1"/>
</dbReference>
<evidence type="ECO:0000256" key="4">
    <source>
        <dbReference type="RuleBase" id="RU000461"/>
    </source>
</evidence>
<name>A0A9N8ZBP9_9GLOM</name>
<evidence type="ECO:0000256" key="2">
    <source>
        <dbReference type="ARBA" id="ARBA00023004"/>
    </source>
</evidence>
<keyword evidence="7" id="KW-1185">Reference proteome</keyword>
<dbReference type="GO" id="GO:0005506">
    <property type="term" value="F:iron ion binding"/>
    <property type="evidence" value="ECO:0007669"/>
    <property type="project" value="InterPro"/>
</dbReference>
<dbReference type="InterPro" id="IPR002401">
    <property type="entry name" value="Cyt_P450_E_grp-I"/>
</dbReference>
<evidence type="ECO:0000256" key="5">
    <source>
        <dbReference type="SAM" id="Phobius"/>
    </source>
</evidence>
<dbReference type="PANTHER" id="PTHR24301">
    <property type="entry name" value="THROMBOXANE-A SYNTHASE"/>
    <property type="match status" value="1"/>
</dbReference>
<keyword evidence="4" id="KW-0503">Monooxygenase</keyword>
<evidence type="ECO:0000313" key="6">
    <source>
        <dbReference type="EMBL" id="CAG8489127.1"/>
    </source>
</evidence>
<evidence type="ECO:0000256" key="3">
    <source>
        <dbReference type="PIRSR" id="PIRSR602401-1"/>
    </source>
</evidence>
<accession>A0A9N8ZBP9</accession>
<dbReference type="Pfam" id="PF00067">
    <property type="entry name" value="p450"/>
    <property type="match status" value="1"/>
</dbReference>
<reference evidence="6" key="1">
    <citation type="submission" date="2021-06" db="EMBL/GenBank/DDBJ databases">
        <authorList>
            <person name="Kallberg Y."/>
            <person name="Tangrot J."/>
            <person name="Rosling A."/>
        </authorList>
    </citation>
    <scope>NUCLEOTIDE SEQUENCE</scope>
    <source>
        <strain evidence="6">MT106</strain>
    </source>
</reference>
<keyword evidence="5" id="KW-0472">Membrane</keyword>
<dbReference type="InterPro" id="IPR036396">
    <property type="entry name" value="Cyt_P450_sf"/>
</dbReference>
<dbReference type="PRINTS" id="PR00385">
    <property type="entry name" value="P450"/>
</dbReference>
<dbReference type="AlphaFoldDB" id="A0A9N8ZBP9"/>
<keyword evidence="5" id="KW-0812">Transmembrane</keyword>
<keyword evidence="3 4" id="KW-0349">Heme</keyword>
<comment type="similarity">
    <text evidence="4">Belongs to the cytochrome P450 family.</text>
</comment>
<organism evidence="6 7">
    <name type="scientific">Ambispora gerdemannii</name>
    <dbReference type="NCBI Taxonomy" id="144530"/>
    <lineage>
        <taxon>Eukaryota</taxon>
        <taxon>Fungi</taxon>
        <taxon>Fungi incertae sedis</taxon>
        <taxon>Mucoromycota</taxon>
        <taxon>Glomeromycotina</taxon>
        <taxon>Glomeromycetes</taxon>
        <taxon>Archaeosporales</taxon>
        <taxon>Ambisporaceae</taxon>
        <taxon>Ambispora</taxon>
    </lineage>
</organism>
<dbReference type="Proteomes" id="UP000789831">
    <property type="component" value="Unassembled WGS sequence"/>
</dbReference>
<feature type="binding site" description="axial binding residue" evidence="3">
    <location>
        <position position="500"/>
    </location>
    <ligand>
        <name>heme</name>
        <dbReference type="ChEBI" id="CHEBI:30413"/>
    </ligand>
    <ligandPart>
        <name>Fe</name>
        <dbReference type="ChEBI" id="CHEBI:18248"/>
    </ligandPart>
</feature>
<evidence type="ECO:0000256" key="1">
    <source>
        <dbReference type="ARBA" id="ARBA00022723"/>
    </source>
</evidence>
<dbReference type="GO" id="GO:0016705">
    <property type="term" value="F:oxidoreductase activity, acting on paired donors, with incorporation or reduction of molecular oxygen"/>
    <property type="evidence" value="ECO:0007669"/>
    <property type="project" value="InterPro"/>
</dbReference>
<protein>
    <submittedName>
        <fullName evidence="6">10802_t:CDS:1</fullName>
    </submittedName>
</protein>
<dbReference type="PANTHER" id="PTHR24301:SF2">
    <property type="entry name" value="THROMBOXANE-A SYNTHASE"/>
    <property type="match status" value="1"/>
</dbReference>
<proteinExistence type="inferred from homology"/>
<evidence type="ECO:0000313" key="7">
    <source>
        <dbReference type="Proteomes" id="UP000789831"/>
    </source>
</evidence>
<feature type="transmembrane region" description="Helical" evidence="5">
    <location>
        <begin position="12"/>
        <end position="36"/>
    </location>
</feature>
<comment type="caution">
    <text evidence="6">The sequence shown here is derived from an EMBL/GenBank/DDBJ whole genome shotgun (WGS) entry which is preliminary data.</text>
</comment>
<keyword evidence="4" id="KW-0560">Oxidoreductase</keyword>
<dbReference type="PRINTS" id="PR00463">
    <property type="entry name" value="EP450I"/>
</dbReference>
<dbReference type="PROSITE" id="PS00086">
    <property type="entry name" value="CYTOCHROME_P450"/>
    <property type="match status" value="1"/>
</dbReference>
<keyword evidence="5" id="KW-1133">Transmembrane helix</keyword>
<dbReference type="GO" id="GO:0020037">
    <property type="term" value="F:heme binding"/>
    <property type="evidence" value="ECO:0007669"/>
    <property type="project" value="InterPro"/>
</dbReference>
<dbReference type="GO" id="GO:0004497">
    <property type="term" value="F:monooxygenase activity"/>
    <property type="evidence" value="ECO:0007669"/>
    <property type="project" value="UniProtKB-KW"/>
</dbReference>
<comment type="cofactor">
    <cofactor evidence="3">
        <name>heme</name>
        <dbReference type="ChEBI" id="CHEBI:30413"/>
    </cofactor>
</comment>
<dbReference type="EMBL" id="CAJVPL010000372">
    <property type="protein sequence ID" value="CAG8489127.1"/>
    <property type="molecule type" value="Genomic_DNA"/>
</dbReference>
<keyword evidence="2 3" id="KW-0408">Iron</keyword>
<dbReference type="InterPro" id="IPR017972">
    <property type="entry name" value="Cyt_P450_CS"/>
</dbReference>